<sequence>MRHLVVPFALNALRRGRSIEQFLGAAGTPEAPGIRWAELRPTAEGFALVVHLAQDIGGEGSYDLVEFPSFEREDGEEDFGCQIAVVDEPLAALTIAEKRLGAGRDRWVNQGMAGDEYRDYVRAGRPPCLSASQSEAECPET</sequence>
<dbReference type="Proteomes" id="UP000645555">
    <property type="component" value="Unassembled WGS sequence"/>
</dbReference>
<comment type="caution">
    <text evidence="1">The sequence shown here is derived from an EMBL/GenBank/DDBJ whole genome shotgun (WGS) entry which is preliminary data.</text>
</comment>
<accession>A0A918NW83</accession>
<dbReference type="EMBL" id="BMWD01000056">
    <property type="protein sequence ID" value="GGX98816.1"/>
    <property type="molecule type" value="Genomic_DNA"/>
</dbReference>
<protein>
    <submittedName>
        <fullName evidence="1">Uncharacterized protein</fullName>
    </submittedName>
</protein>
<reference evidence="1" key="2">
    <citation type="submission" date="2020-09" db="EMBL/GenBank/DDBJ databases">
        <authorList>
            <person name="Sun Q."/>
            <person name="Ohkuma M."/>
        </authorList>
    </citation>
    <scope>NUCLEOTIDE SEQUENCE</scope>
    <source>
        <strain evidence="1">JCM 4956</strain>
    </source>
</reference>
<reference evidence="1" key="1">
    <citation type="journal article" date="2014" name="Int. J. Syst. Evol. Microbiol.">
        <title>Complete genome sequence of Corynebacterium casei LMG S-19264T (=DSM 44701T), isolated from a smear-ripened cheese.</title>
        <authorList>
            <consortium name="US DOE Joint Genome Institute (JGI-PGF)"/>
            <person name="Walter F."/>
            <person name="Albersmeier A."/>
            <person name="Kalinowski J."/>
            <person name="Ruckert C."/>
        </authorList>
    </citation>
    <scope>NUCLEOTIDE SEQUENCE</scope>
    <source>
        <strain evidence="1">JCM 4956</strain>
    </source>
</reference>
<dbReference type="AlphaFoldDB" id="A0A918NW83"/>
<proteinExistence type="predicted"/>
<name>A0A918NW83_9ACTN</name>
<organism evidence="1 2">
    <name type="scientific">Streptomyces fructofermentans</name>
    <dbReference type="NCBI Taxonomy" id="152141"/>
    <lineage>
        <taxon>Bacteria</taxon>
        <taxon>Bacillati</taxon>
        <taxon>Actinomycetota</taxon>
        <taxon>Actinomycetes</taxon>
        <taxon>Kitasatosporales</taxon>
        <taxon>Streptomycetaceae</taxon>
        <taxon>Streptomyces</taxon>
    </lineage>
</organism>
<keyword evidence="2" id="KW-1185">Reference proteome</keyword>
<evidence type="ECO:0000313" key="2">
    <source>
        <dbReference type="Proteomes" id="UP000645555"/>
    </source>
</evidence>
<gene>
    <name evidence="1" type="ORF">GCM10010515_76250</name>
</gene>
<evidence type="ECO:0000313" key="1">
    <source>
        <dbReference type="EMBL" id="GGX98816.1"/>
    </source>
</evidence>
<dbReference type="RefSeq" id="WP_190040235.1">
    <property type="nucleotide sequence ID" value="NZ_BMWD01000056.1"/>
</dbReference>